<dbReference type="InterPro" id="IPR025660">
    <property type="entry name" value="Pept_his_AS"/>
</dbReference>
<evidence type="ECO:0000313" key="11">
    <source>
        <dbReference type="EMBL" id="KAI5071834.1"/>
    </source>
</evidence>
<comment type="similarity">
    <text evidence="1">Belongs to the peptidase C1 family.</text>
</comment>
<dbReference type="PROSITE" id="PS00640">
    <property type="entry name" value="THIOL_PROTEASE_ASN"/>
    <property type="match status" value="1"/>
</dbReference>
<dbReference type="GO" id="GO:0000323">
    <property type="term" value="C:lytic vacuole"/>
    <property type="evidence" value="ECO:0007669"/>
    <property type="project" value="UniProtKB-ARBA"/>
</dbReference>
<keyword evidence="4" id="KW-0378">Hydrolase</keyword>
<evidence type="ECO:0000256" key="3">
    <source>
        <dbReference type="ARBA" id="ARBA00022729"/>
    </source>
</evidence>
<reference evidence="11" key="1">
    <citation type="submission" date="2021-01" db="EMBL/GenBank/DDBJ databases">
        <title>Adiantum capillus-veneris genome.</title>
        <authorList>
            <person name="Fang Y."/>
            <person name="Liao Q."/>
        </authorList>
    </citation>
    <scope>NUCLEOTIDE SEQUENCE</scope>
    <source>
        <strain evidence="11">H3</strain>
        <tissue evidence="11">Leaf</tissue>
    </source>
</reference>
<comment type="caution">
    <text evidence="11">The sequence shown here is derived from an EMBL/GenBank/DDBJ whole genome shotgun (WGS) entry which is preliminary data.</text>
</comment>
<evidence type="ECO:0000256" key="8">
    <source>
        <dbReference type="ARBA" id="ARBA00023180"/>
    </source>
</evidence>
<sequence>CVCVWEREREREREKAREMNNLLVLFIALLATQVKAYEGLEEDVIRQVTEPLEDMPRGIGIPIQKPLQASPRVLFERFKKFFNKTYASAEEHAHRFRVFEKNLAKAVQAQLMDPSATHGITIFSDLTEEEFSQHYLGLKQSFAVPSSDNLAPILPTNDLPTEFDWRELGAVAEVRNQGLCGSCWSFSTTGAVEGAYFVATGKLLSLSEQQLVDCDHECDPSYGADACDNGCLGGLMTSAFSYIQKAGGLQLEEDYPYRGFRGKCKFDASKVAVKVANFSSVMVDEEQIAANLVQNGPLAIGINAMFMQTYIGGVSCPYLCGKNLDHGVLLVGYGESGFSPARLKAKPYWIIKNSWGPHWGEKGFYKICRGYNECGMNTMVSTVSAAMVE</sequence>
<dbReference type="GO" id="GO:0008234">
    <property type="term" value="F:cysteine-type peptidase activity"/>
    <property type="evidence" value="ECO:0007669"/>
    <property type="project" value="UniProtKB-KW"/>
</dbReference>
<keyword evidence="5" id="KW-0788">Thiol protease</keyword>
<keyword evidence="7" id="KW-1015">Disulfide bond</keyword>
<dbReference type="InterPro" id="IPR025661">
    <property type="entry name" value="Pept_asp_AS"/>
</dbReference>
<feature type="domain" description="Peptidase C1A papain C-terminal" evidence="9">
    <location>
        <begin position="159"/>
        <end position="384"/>
    </location>
</feature>
<feature type="domain" description="Cathepsin propeptide inhibitor" evidence="10">
    <location>
        <begin position="75"/>
        <end position="131"/>
    </location>
</feature>
<dbReference type="SUPFAM" id="SSF54001">
    <property type="entry name" value="Cysteine proteinases"/>
    <property type="match status" value="1"/>
</dbReference>
<keyword evidence="8" id="KW-0325">Glycoprotein</keyword>
<dbReference type="PANTHER" id="PTHR12411">
    <property type="entry name" value="CYSTEINE PROTEASE FAMILY C1-RELATED"/>
    <property type="match status" value="1"/>
</dbReference>
<dbReference type="InterPro" id="IPR000169">
    <property type="entry name" value="Pept_cys_AS"/>
</dbReference>
<gene>
    <name evidence="11" type="ORF">GOP47_0014085</name>
</gene>
<dbReference type="PROSITE" id="PS00639">
    <property type="entry name" value="THIOL_PROTEASE_HIS"/>
    <property type="match status" value="1"/>
</dbReference>
<dbReference type="PRINTS" id="PR00705">
    <property type="entry name" value="PAPAIN"/>
</dbReference>
<dbReference type="InterPro" id="IPR039417">
    <property type="entry name" value="Peptidase_C1A_papain-like"/>
</dbReference>
<feature type="non-terminal residue" evidence="11">
    <location>
        <position position="1"/>
    </location>
</feature>
<dbReference type="CDD" id="cd02248">
    <property type="entry name" value="Peptidase_C1A"/>
    <property type="match status" value="1"/>
</dbReference>
<evidence type="ECO:0000256" key="7">
    <source>
        <dbReference type="ARBA" id="ARBA00023157"/>
    </source>
</evidence>
<evidence type="ECO:0000259" key="10">
    <source>
        <dbReference type="SMART" id="SM00848"/>
    </source>
</evidence>
<dbReference type="PROSITE" id="PS00139">
    <property type="entry name" value="THIOL_PROTEASE_CYS"/>
    <property type="match status" value="1"/>
</dbReference>
<dbReference type="Proteomes" id="UP000886520">
    <property type="component" value="Chromosome 13"/>
</dbReference>
<organism evidence="11 12">
    <name type="scientific">Adiantum capillus-veneris</name>
    <name type="common">Maidenhair fern</name>
    <dbReference type="NCBI Taxonomy" id="13818"/>
    <lineage>
        <taxon>Eukaryota</taxon>
        <taxon>Viridiplantae</taxon>
        <taxon>Streptophyta</taxon>
        <taxon>Embryophyta</taxon>
        <taxon>Tracheophyta</taxon>
        <taxon>Polypodiopsida</taxon>
        <taxon>Polypodiidae</taxon>
        <taxon>Polypodiales</taxon>
        <taxon>Pteridineae</taxon>
        <taxon>Pteridaceae</taxon>
        <taxon>Vittarioideae</taxon>
        <taxon>Adiantum</taxon>
    </lineage>
</organism>
<protein>
    <recommendedName>
        <fullName evidence="13">Cysteine protease</fullName>
    </recommendedName>
</protein>
<dbReference type="InterPro" id="IPR013201">
    <property type="entry name" value="Prot_inhib_I29"/>
</dbReference>
<evidence type="ECO:0000256" key="5">
    <source>
        <dbReference type="ARBA" id="ARBA00022807"/>
    </source>
</evidence>
<dbReference type="FunFam" id="3.90.70.10:FF:000057">
    <property type="entry name" value="Cysteine protease RD19A"/>
    <property type="match status" value="1"/>
</dbReference>
<evidence type="ECO:0000256" key="6">
    <source>
        <dbReference type="ARBA" id="ARBA00023145"/>
    </source>
</evidence>
<dbReference type="EMBL" id="JABFUD020000013">
    <property type="protein sequence ID" value="KAI5071834.1"/>
    <property type="molecule type" value="Genomic_DNA"/>
</dbReference>
<dbReference type="SMART" id="SM00645">
    <property type="entry name" value="Pept_C1"/>
    <property type="match status" value="1"/>
</dbReference>
<dbReference type="Gene3D" id="3.90.70.10">
    <property type="entry name" value="Cysteine proteinases"/>
    <property type="match status" value="1"/>
</dbReference>
<dbReference type="Pfam" id="PF08246">
    <property type="entry name" value="Inhibitor_I29"/>
    <property type="match status" value="1"/>
</dbReference>
<dbReference type="SMART" id="SM00848">
    <property type="entry name" value="Inhibitor_I29"/>
    <property type="match status" value="1"/>
</dbReference>
<keyword evidence="12" id="KW-1185">Reference proteome</keyword>
<dbReference type="InterPro" id="IPR000668">
    <property type="entry name" value="Peptidase_C1A_C"/>
</dbReference>
<accession>A0A9D4UQ97</accession>
<dbReference type="InterPro" id="IPR013128">
    <property type="entry name" value="Peptidase_C1A"/>
</dbReference>
<keyword evidence="2" id="KW-0645">Protease</keyword>
<dbReference type="GO" id="GO:0006508">
    <property type="term" value="P:proteolysis"/>
    <property type="evidence" value="ECO:0007669"/>
    <property type="project" value="UniProtKB-KW"/>
</dbReference>
<evidence type="ECO:0000313" key="12">
    <source>
        <dbReference type="Proteomes" id="UP000886520"/>
    </source>
</evidence>
<keyword evidence="6" id="KW-0865">Zymogen</keyword>
<keyword evidence="3" id="KW-0732">Signal</keyword>
<evidence type="ECO:0000256" key="1">
    <source>
        <dbReference type="ARBA" id="ARBA00008455"/>
    </source>
</evidence>
<evidence type="ECO:0000256" key="2">
    <source>
        <dbReference type="ARBA" id="ARBA00022670"/>
    </source>
</evidence>
<dbReference type="OrthoDB" id="10253408at2759"/>
<evidence type="ECO:0008006" key="13">
    <source>
        <dbReference type="Google" id="ProtNLM"/>
    </source>
</evidence>
<dbReference type="Pfam" id="PF00112">
    <property type="entry name" value="Peptidase_C1"/>
    <property type="match status" value="1"/>
</dbReference>
<evidence type="ECO:0000256" key="4">
    <source>
        <dbReference type="ARBA" id="ARBA00022801"/>
    </source>
</evidence>
<name>A0A9D4UQ97_ADICA</name>
<proteinExistence type="inferred from homology"/>
<evidence type="ECO:0000259" key="9">
    <source>
        <dbReference type="SMART" id="SM00645"/>
    </source>
</evidence>
<dbReference type="AlphaFoldDB" id="A0A9D4UQ97"/>
<dbReference type="InterPro" id="IPR038765">
    <property type="entry name" value="Papain-like_cys_pep_sf"/>
</dbReference>